<organism evidence="2 3">
    <name type="scientific">Stenotrophomonas maltophilia</name>
    <name type="common">Pseudomonas maltophilia</name>
    <name type="synonym">Xanthomonas maltophilia</name>
    <dbReference type="NCBI Taxonomy" id="40324"/>
    <lineage>
        <taxon>Bacteria</taxon>
        <taxon>Pseudomonadati</taxon>
        <taxon>Pseudomonadota</taxon>
        <taxon>Gammaproteobacteria</taxon>
        <taxon>Lysobacterales</taxon>
        <taxon>Lysobacteraceae</taxon>
        <taxon>Stenotrophomonas</taxon>
        <taxon>Stenotrophomonas maltophilia group</taxon>
    </lineage>
</organism>
<feature type="compositionally biased region" description="Basic and acidic residues" evidence="1">
    <location>
        <begin position="114"/>
        <end position="143"/>
    </location>
</feature>
<reference evidence="2" key="1">
    <citation type="submission" date="2020-11" db="EMBL/GenBank/DDBJ databases">
        <title>Enhanced detection system for hospital associated transmission using whole genome sequencing surveillance.</title>
        <authorList>
            <person name="Harrison L.H."/>
            <person name="Van Tyne D."/>
            <person name="Marsh J.W."/>
            <person name="Griffith M.P."/>
            <person name="Snyder D.J."/>
            <person name="Cooper V.S."/>
            <person name="Mustapha M."/>
        </authorList>
    </citation>
    <scope>NUCLEOTIDE SEQUENCE</scope>
    <source>
        <strain evidence="2">STEN00053</strain>
    </source>
</reference>
<comment type="caution">
    <text evidence="2">The sequence shown here is derived from an EMBL/GenBank/DDBJ whole genome shotgun (WGS) entry which is preliminary data.</text>
</comment>
<name>A0A8E3RHR9_STEMA</name>
<proteinExistence type="predicted"/>
<protein>
    <submittedName>
        <fullName evidence="2">Uncharacterized protein</fullName>
    </submittedName>
</protein>
<dbReference type="OrthoDB" id="6040387at2"/>
<evidence type="ECO:0000256" key="1">
    <source>
        <dbReference type="SAM" id="MobiDB-lite"/>
    </source>
</evidence>
<dbReference type="Proteomes" id="UP000634179">
    <property type="component" value="Unassembled WGS sequence"/>
</dbReference>
<dbReference type="RefSeq" id="WP_125892011.1">
    <property type="nucleotide sequence ID" value="NZ_CP008838.1"/>
</dbReference>
<gene>
    <name evidence="2" type="ORF">I5V89_12765</name>
</gene>
<feature type="region of interest" description="Disordered" evidence="1">
    <location>
        <begin position="93"/>
        <end position="143"/>
    </location>
</feature>
<dbReference type="GeneID" id="93835681"/>
<dbReference type="AlphaFoldDB" id="A0A8E3RHR9"/>
<dbReference type="InterPro" id="IPR036770">
    <property type="entry name" value="Ankyrin_rpt-contain_sf"/>
</dbReference>
<dbReference type="EMBL" id="JADUOV010000008">
    <property type="protein sequence ID" value="MBH1790743.1"/>
    <property type="molecule type" value="Genomic_DNA"/>
</dbReference>
<evidence type="ECO:0000313" key="3">
    <source>
        <dbReference type="Proteomes" id="UP000634179"/>
    </source>
</evidence>
<feature type="region of interest" description="Disordered" evidence="1">
    <location>
        <begin position="42"/>
        <end position="70"/>
    </location>
</feature>
<dbReference type="SUPFAM" id="SSF48403">
    <property type="entry name" value="Ankyrin repeat"/>
    <property type="match status" value="1"/>
</dbReference>
<accession>A0A8E3RHR9</accession>
<evidence type="ECO:0000313" key="2">
    <source>
        <dbReference type="EMBL" id="MBH1790743.1"/>
    </source>
</evidence>
<sequence length="143" mass="15708">MEGGRPHRQRQDYEAFLTAATEYPLHFAVACGDAEWAGDLLKAGRTPQDPDLEGTTPTDLLGRPGNDQSDQVIRAHNRSKLFDELLPAANAWKPPEGGFGADAKRQVGAAMKAQGEEREARSLESDNGFDMEKERRQEPSSSI</sequence>